<dbReference type="AlphaFoldDB" id="A0A5D3F8A4"/>
<accession>A0A5D3F8A4</accession>
<gene>
    <name evidence="1" type="ORF">FXF68_34380</name>
</gene>
<dbReference type="EMBL" id="VSRQ01000008">
    <property type="protein sequence ID" value="TYK44551.1"/>
    <property type="molecule type" value="Genomic_DNA"/>
</dbReference>
<organism evidence="1 2">
    <name type="scientific">Actinomadura decatromicini</name>
    <dbReference type="NCBI Taxonomy" id="2604572"/>
    <lineage>
        <taxon>Bacteria</taxon>
        <taxon>Bacillati</taxon>
        <taxon>Actinomycetota</taxon>
        <taxon>Actinomycetes</taxon>
        <taxon>Streptosporangiales</taxon>
        <taxon>Thermomonosporaceae</taxon>
        <taxon>Actinomadura</taxon>
    </lineage>
</organism>
<keyword evidence="2" id="KW-1185">Reference proteome</keyword>
<proteinExistence type="predicted"/>
<dbReference type="RefSeq" id="WP_148766748.1">
    <property type="nucleotide sequence ID" value="NZ_VSRQ01000008.1"/>
</dbReference>
<comment type="caution">
    <text evidence="1">The sequence shown here is derived from an EMBL/GenBank/DDBJ whole genome shotgun (WGS) entry which is preliminary data.</text>
</comment>
<dbReference type="Proteomes" id="UP000323505">
    <property type="component" value="Unassembled WGS sequence"/>
</dbReference>
<evidence type="ECO:0000313" key="2">
    <source>
        <dbReference type="Proteomes" id="UP000323505"/>
    </source>
</evidence>
<name>A0A5D3F8A4_9ACTN</name>
<reference evidence="1 2" key="1">
    <citation type="submission" date="2019-08" db="EMBL/GenBank/DDBJ databases">
        <title>Actinomadura sp. nov. CYP1-5 isolated from mountain soil.</title>
        <authorList>
            <person name="Songsumanus A."/>
            <person name="Kuncharoen N."/>
            <person name="Kudo T."/>
            <person name="Yuki M."/>
            <person name="Igarashi Y."/>
            <person name="Tanasupawat S."/>
        </authorList>
    </citation>
    <scope>NUCLEOTIDE SEQUENCE [LARGE SCALE GENOMIC DNA]</scope>
    <source>
        <strain evidence="1 2">CYP1-5</strain>
    </source>
</reference>
<evidence type="ECO:0000313" key="1">
    <source>
        <dbReference type="EMBL" id="TYK44551.1"/>
    </source>
</evidence>
<sequence>MPTVSVHADAFARLVASTSRLAGVPTLRHAFVPSPVPGRTSAELRGYVEGDNPVSGNPFARDVLDGLTRPLDDADMAGATFERARSRLLEPATEDDLHDLFLENGWTDRLPIVLPTEERVAAMLAGTSRAPGEVAGRLRAASTREYWEFTVEQAAVNAVMAGARPEYFPVILALLGSGYSARHSSISSMSEAVVVNGPVRDEIGMNSGIGALGPYSRANATIGRAYGIGSQNLQGGSAPGISYMGSLGNPFSFTNLTFAENEERSPWEPYHVQHGFAPGDSTATIFRGVRTMITSGGIADDWREHSARRVFNATRASGGVVLLLDPLAAQNLVEHQGFARKADLIEFISDTGRMTARRWWGHGLQELFFGYRARAGEEPWASYLAADPDEQVRINVPEDVHVIVVGGRSAAAWSVLEGMANGTELDRSLSGRTVSVDEWR</sequence>
<protein>
    <submittedName>
        <fullName evidence="1">Uncharacterized protein</fullName>
    </submittedName>
</protein>